<name>A0A5S9QS40_9GAMM</name>
<protein>
    <submittedName>
        <fullName evidence="2">Uncharacterized protein</fullName>
    </submittedName>
</protein>
<keyword evidence="1" id="KW-0732">Signal</keyword>
<organism evidence="2 3">
    <name type="scientific">BD1-7 clade bacterium</name>
    <dbReference type="NCBI Taxonomy" id="2029982"/>
    <lineage>
        <taxon>Bacteria</taxon>
        <taxon>Pseudomonadati</taxon>
        <taxon>Pseudomonadota</taxon>
        <taxon>Gammaproteobacteria</taxon>
        <taxon>Cellvibrionales</taxon>
        <taxon>Spongiibacteraceae</taxon>
        <taxon>BD1-7 clade</taxon>
    </lineage>
</organism>
<proteinExistence type="predicted"/>
<feature type="chain" id="PRO_5025005476" evidence="1">
    <location>
        <begin position="30"/>
        <end position="155"/>
    </location>
</feature>
<evidence type="ECO:0000313" key="3">
    <source>
        <dbReference type="Proteomes" id="UP000441399"/>
    </source>
</evidence>
<sequence length="155" mass="17193">MRALYVKSTLLFTSLASLAGVISISPALAEPESNSYCRVPENLESQKIIYSAMTTVNNPQSRFQLIPGQLYTGSYSNDTFTFVEADSPYSISEGSYRYVNRADVGIIRGEFIASDDQRIPFTLTLTCRTDNSGIYSYTARDNLQAPATLGRYLLK</sequence>
<reference evidence="2 3" key="1">
    <citation type="submission" date="2019-11" db="EMBL/GenBank/DDBJ databases">
        <authorList>
            <person name="Holert J."/>
        </authorList>
    </citation>
    <scope>NUCLEOTIDE SEQUENCE [LARGE SCALE GENOMIC DNA]</scope>
    <source>
        <strain evidence="2">SB11_3</strain>
    </source>
</reference>
<evidence type="ECO:0000313" key="2">
    <source>
        <dbReference type="EMBL" id="CAA0121345.1"/>
    </source>
</evidence>
<feature type="signal peptide" evidence="1">
    <location>
        <begin position="1"/>
        <end position="29"/>
    </location>
</feature>
<dbReference type="AlphaFoldDB" id="A0A5S9QS40"/>
<gene>
    <name evidence="2" type="ORF">OPDIPICF_02416</name>
</gene>
<dbReference type="EMBL" id="CACSIO010000045">
    <property type="protein sequence ID" value="CAA0121345.1"/>
    <property type="molecule type" value="Genomic_DNA"/>
</dbReference>
<evidence type="ECO:0000256" key="1">
    <source>
        <dbReference type="SAM" id="SignalP"/>
    </source>
</evidence>
<dbReference type="OrthoDB" id="9894769at2"/>
<accession>A0A5S9QS40</accession>
<keyword evidence="3" id="KW-1185">Reference proteome</keyword>
<dbReference type="Proteomes" id="UP000441399">
    <property type="component" value="Unassembled WGS sequence"/>
</dbReference>